<evidence type="ECO:0000256" key="5">
    <source>
        <dbReference type="ARBA" id="ARBA00022553"/>
    </source>
</evidence>
<evidence type="ECO:0000256" key="11">
    <source>
        <dbReference type="ARBA" id="ARBA00022989"/>
    </source>
</evidence>
<keyword evidence="9" id="KW-0418">Kinase</keyword>
<keyword evidence="19" id="KW-1185">Reference proteome</keyword>
<evidence type="ECO:0000256" key="9">
    <source>
        <dbReference type="ARBA" id="ARBA00022777"/>
    </source>
</evidence>
<keyword evidence="8" id="KW-0547">Nucleotide-binding</keyword>
<dbReference type="SUPFAM" id="SSF55874">
    <property type="entry name" value="ATPase domain of HSP90 chaperone/DNA topoisomerase II/histidine kinase"/>
    <property type="match status" value="1"/>
</dbReference>
<evidence type="ECO:0000256" key="4">
    <source>
        <dbReference type="ARBA" id="ARBA00022475"/>
    </source>
</evidence>
<dbReference type="InterPro" id="IPR036890">
    <property type="entry name" value="HATPase_C_sf"/>
</dbReference>
<dbReference type="InterPro" id="IPR036097">
    <property type="entry name" value="HisK_dim/P_sf"/>
</dbReference>
<dbReference type="NCBIfam" id="TIGR00229">
    <property type="entry name" value="sensory_box"/>
    <property type="match status" value="1"/>
</dbReference>
<keyword evidence="11 14" id="KW-1133">Transmembrane helix</keyword>
<name>A0ABS0YID8_9BACT</name>
<dbReference type="Gene3D" id="3.30.565.10">
    <property type="entry name" value="Histidine kinase-like ATPase, C-terminal domain"/>
    <property type="match status" value="1"/>
</dbReference>
<organism evidence="18 19">
    <name type="scientific">Geomonas anaerohicana</name>
    <dbReference type="NCBI Taxonomy" id="2798583"/>
    <lineage>
        <taxon>Bacteria</taxon>
        <taxon>Pseudomonadati</taxon>
        <taxon>Thermodesulfobacteriota</taxon>
        <taxon>Desulfuromonadia</taxon>
        <taxon>Geobacterales</taxon>
        <taxon>Geobacteraceae</taxon>
        <taxon>Geomonas</taxon>
    </lineage>
</organism>
<dbReference type="Pfam" id="PF02518">
    <property type="entry name" value="HATPase_c"/>
    <property type="match status" value="1"/>
</dbReference>
<dbReference type="Pfam" id="PF17202">
    <property type="entry name" value="sCache_3_3"/>
    <property type="match status" value="1"/>
</dbReference>
<dbReference type="EC" id="2.7.13.3" evidence="3"/>
<evidence type="ECO:0000256" key="2">
    <source>
        <dbReference type="ARBA" id="ARBA00004651"/>
    </source>
</evidence>
<keyword evidence="5" id="KW-0597">Phosphoprotein</keyword>
<feature type="transmembrane region" description="Helical" evidence="14">
    <location>
        <begin position="165"/>
        <end position="186"/>
    </location>
</feature>
<keyword evidence="13 14" id="KW-0472">Membrane</keyword>
<dbReference type="InterPro" id="IPR050351">
    <property type="entry name" value="BphY/WalK/GraS-like"/>
</dbReference>
<dbReference type="PANTHER" id="PTHR42878">
    <property type="entry name" value="TWO-COMPONENT HISTIDINE KINASE"/>
    <property type="match status" value="1"/>
</dbReference>
<evidence type="ECO:0000256" key="6">
    <source>
        <dbReference type="ARBA" id="ARBA00022679"/>
    </source>
</evidence>
<dbReference type="InterPro" id="IPR005467">
    <property type="entry name" value="His_kinase_dom"/>
</dbReference>
<dbReference type="InterPro" id="IPR003594">
    <property type="entry name" value="HATPase_dom"/>
</dbReference>
<evidence type="ECO:0000256" key="12">
    <source>
        <dbReference type="ARBA" id="ARBA00023012"/>
    </source>
</evidence>
<dbReference type="CDD" id="cd00130">
    <property type="entry name" value="PAS"/>
    <property type="match status" value="1"/>
</dbReference>
<dbReference type="PROSITE" id="PS50112">
    <property type="entry name" value="PAS"/>
    <property type="match status" value="1"/>
</dbReference>
<evidence type="ECO:0000259" key="15">
    <source>
        <dbReference type="PROSITE" id="PS50109"/>
    </source>
</evidence>
<keyword evidence="7 14" id="KW-0812">Transmembrane</keyword>
<dbReference type="InterPro" id="IPR000014">
    <property type="entry name" value="PAS"/>
</dbReference>
<proteinExistence type="predicted"/>
<evidence type="ECO:0000313" key="19">
    <source>
        <dbReference type="Proteomes" id="UP000614714"/>
    </source>
</evidence>
<evidence type="ECO:0000256" key="3">
    <source>
        <dbReference type="ARBA" id="ARBA00012438"/>
    </source>
</evidence>
<accession>A0ABS0YID8</accession>
<dbReference type="PANTHER" id="PTHR42878:SF7">
    <property type="entry name" value="SENSOR HISTIDINE KINASE GLRK"/>
    <property type="match status" value="1"/>
</dbReference>
<dbReference type="InterPro" id="IPR033463">
    <property type="entry name" value="sCache_3"/>
</dbReference>
<evidence type="ECO:0000256" key="8">
    <source>
        <dbReference type="ARBA" id="ARBA00022741"/>
    </source>
</evidence>
<dbReference type="Gene3D" id="1.10.287.130">
    <property type="match status" value="1"/>
</dbReference>
<dbReference type="Gene3D" id="3.30.450.20">
    <property type="entry name" value="PAS domain"/>
    <property type="match status" value="1"/>
</dbReference>
<evidence type="ECO:0000256" key="14">
    <source>
        <dbReference type="SAM" id="Phobius"/>
    </source>
</evidence>
<dbReference type="SMART" id="SM00387">
    <property type="entry name" value="HATPase_c"/>
    <property type="match status" value="1"/>
</dbReference>
<feature type="domain" description="Histidine kinase" evidence="15">
    <location>
        <begin position="339"/>
        <end position="552"/>
    </location>
</feature>
<evidence type="ECO:0000313" key="18">
    <source>
        <dbReference type="EMBL" id="MBJ6751652.1"/>
    </source>
</evidence>
<evidence type="ECO:0000259" key="16">
    <source>
        <dbReference type="PROSITE" id="PS50112"/>
    </source>
</evidence>
<feature type="domain" description="PAC" evidence="17">
    <location>
        <begin position="270"/>
        <end position="322"/>
    </location>
</feature>
<dbReference type="SUPFAM" id="SSF103190">
    <property type="entry name" value="Sensory domain-like"/>
    <property type="match status" value="1"/>
</dbReference>
<dbReference type="SUPFAM" id="SSF47384">
    <property type="entry name" value="Homodimeric domain of signal transducing histidine kinase"/>
    <property type="match status" value="1"/>
</dbReference>
<keyword evidence="4" id="KW-1003">Cell membrane</keyword>
<evidence type="ECO:0000259" key="17">
    <source>
        <dbReference type="PROSITE" id="PS50113"/>
    </source>
</evidence>
<dbReference type="InterPro" id="IPR013656">
    <property type="entry name" value="PAS_4"/>
</dbReference>
<evidence type="ECO:0000256" key="7">
    <source>
        <dbReference type="ARBA" id="ARBA00022692"/>
    </source>
</evidence>
<reference evidence="18 19" key="1">
    <citation type="submission" date="2020-12" db="EMBL/GenBank/DDBJ databases">
        <title>Geomonas sp. Red421, isolated from paddy soil.</title>
        <authorList>
            <person name="Xu Z."/>
            <person name="Zhang Z."/>
            <person name="Masuda Y."/>
            <person name="Itoh H."/>
            <person name="Senoo K."/>
        </authorList>
    </citation>
    <scope>NUCLEOTIDE SEQUENCE [LARGE SCALE GENOMIC DNA]</scope>
    <source>
        <strain evidence="18 19">Red421</strain>
    </source>
</reference>
<dbReference type="SUPFAM" id="SSF55785">
    <property type="entry name" value="PYP-like sensor domain (PAS domain)"/>
    <property type="match status" value="1"/>
</dbReference>
<dbReference type="PROSITE" id="PS50109">
    <property type="entry name" value="HIS_KIN"/>
    <property type="match status" value="1"/>
</dbReference>
<dbReference type="PROSITE" id="PS50113">
    <property type="entry name" value="PAC"/>
    <property type="match status" value="1"/>
</dbReference>
<dbReference type="InterPro" id="IPR029151">
    <property type="entry name" value="Sensor-like_sf"/>
</dbReference>
<keyword evidence="6" id="KW-0808">Transferase</keyword>
<dbReference type="InterPro" id="IPR035965">
    <property type="entry name" value="PAS-like_dom_sf"/>
</dbReference>
<evidence type="ECO:0000256" key="1">
    <source>
        <dbReference type="ARBA" id="ARBA00000085"/>
    </source>
</evidence>
<comment type="catalytic activity">
    <reaction evidence="1">
        <text>ATP + protein L-histidine = ADP + protein N-phospho-L-histidine.</text>
        <dbReference type="EC" id="2.7.13.3"/>
    </reaction>
</comment>
<dbReference type="EMBL" id="JAEMHL010000008">
    <property type="protein sequence ID" value="MBJ6751652.1"/>
    <property type="molecule type" value="Genomic_DNA"/>
</dbReference>
<evidence type="ECO:0000256" key="10">
    <source>
        <dbReference type="ARBA" id="ARBA00022840"/>
    </source>
</evidence>
<keyword evidence="10" id="KW-0067">ATP-binding</keyword>
<comment type="subcellular location">
    <subcellularLocation>
        <location evidence="2">Cell membrane</location>
        <topology evidence="2">Multi-pass membrane protein</topology>
    </subcellularLocation>
</comment>
<protein>
    <recommendedName>
        <fullName evidence="3">histidine kinase</fullName>
        <ecNumber evidence="3">2.7.13.3</ecNumber>
    </recommendedName>
</protein>
<gene>
    <name evidence="18" type="ORF">JFN91_15660</name>
</gene>
<evidence type="ECO:0000256" key="13">
    <source>
        <dbReference type="ARBA" id="ARBA00023136"/>
    </source>
</evidence>
<dbReference type="Pfam" id="PF08448">
    <property type="entry name" value="PAS_4"/>
    <property type="match status" value="1"/>
</dbReference>
<sequence length="574" mass="63957">MMVGNHLMLDQIHEEAVRQANRQQENSMMAFWELMNRRGRNFHIDNGRMILGDYYVLNDANELPDKIFCITGSRATIFMGDTRVATNVLKEDGTRAIGTKLTGPAYDAVFREGIRYRGEANILGAPYFTAYDPVRDVNGKVIGALFVGVKQSEYLARYDRINVKIGVINGVLAAIFVLCAVILGLNRKRAEAEIKRQLNFQQQIMDTIPSPIFSKDAQGRYNLCNKAFQSYVGLSSDQLIGRSVFDLWQPDLARKYHEMDQEIIDAPGIQIYESQVNYADGSLRDVIFHKAALRDDEGVAQGLVGVILDITERKTVEQESRRIEAQKHHSRMIESLMIQLNHDLNTPLTPLFALIPMIRAKVSEPGVERMLEICQQCVNQIQGLAGKAFDLVRISSSQPRLIPVSLCAAVESALNEMAPVLAQRGVICCNAIRADLQVLGSAEQLTLLFKNLLSNAARYAAQNGKVIISAEMKGNEIEVSVQDDGIGLDHEQLSRVFDEFYKVDPARHDLNTQGLGLAICRRIVANHEGRLWAESPGAGRGTTMFFTLKQVGHQPPAIAEDDVSQETTPESNQI</sequence>
<comment type="caution">
    <text evidence="18">The sequence shown here is derived from an EMBL/GenBank/DDBJ whole genome shotgun (WGS) entry which is preliminary data.</text>
</comment>
<dbReference type="InterPro" id="IPR004358">
    <property type="entry name" value="Sig_transdc_His_kin-like_C"/>
</dbReference>
<dbReference type="InterPro" id="IPR000700">
    <property type="entry name" value="PAS-assoc_C"/>
</dbReference>
<keyword evidence="12" id="KW-0902">Two-component regulatory system</keyword>
<feature type="domain" description="PAS" evidence="16">
    <location>
        <begin position="197"/>
        <end position="267"/>
    </location>
</feature>
<dbReference type="Proteomes" id="UP000614714">
    <property type="component" value="Unassembled WGS sequence"/>
</dbReference>
<dbReference type="SMART" id="SM00091">
    <property type="entry name" value="PAS"/>
    <property type="match status" value="1"/>
</dbReference>
<dbReference type="PRINTS" id="PR00344">
    <property type="entry name" value="BCTRLSENSOR"/>
</dbReference>